<dbReference type="PANTHER" id="PTHR35983">
    <property type="entry name" value="UPF0166 PROTEIN TM_0021"/>
    <property type="match status" value="1"/>
</dbReference>
<reference evidence="2 3" key="1">
    <citation type="submission" date="2023-07" db="EMBL/GenBank/DDBJ databases">
        <title>Sorghum-associated microbial communities from plants grown in Nebraska, USA.</title>
        <authorList>
            <person name="Schachtman D."/>
        </authorList>
    </citation>
    <scope>NUCLEOTIDE SEQUENCE [LARGE SCALE GENOMIC DNA]</scope>
    <source>
        <strain evidence="2 3">CC351</strain>
    </source>
</reference>
<evidence type="ECO:0000256" key="1">
    <source>
        <dbReference type="ARBA" id="ARBA00010554"/>
    </source>
</evidence>
<proteinExistence type="inferred from homology"/>
<keyword evidence="3" id="KW-1185">Reference proteome</keyword>
<evidence type="ECO:0000313" key="2">
    <source>
        <dbReference type="EMBL" id="MDP9959194.1"/>
    </source>
</evidence>
<organism evidence="2 3">
    <name type="scientific">Chryseobacterium lathyri</name>
    <dbReference type="NCBI Taxonomy" id="395933"/>
    <lineage>
        <taxon>Bacteria</taxon>
        <taxon>Pseudomonadati</taxon>
        <taxon>Bacteroidota</taxon>
        <taxon>Flavobacteriia</taxon>
        <taxon>Flavobacteriales</taxon>
        <taxon>Weeksellaceae</taxon>
        <taxon>Chryseobacterium group</taxon>
        <taxon>Chryseobacterium</taxon>
    </lineage>
</organism>
<dbReference type="EMBL" id="JAUSRL010000002">
    <property type="protein sequence ID" value="MDP9959194.1"/>
    <property type="molecule type" value="Genomic_DNA"/>
</dbReference>
<comment type="caution">
    <text evidence="2">The sequence shown here is derived from an EMBL/GenBank/DDBJ whole genome shotgun (WGS) entry which is preliminary data.</text>
</comment>
<dbReference type="Pfam" id="PF02641">
    <property type="entry name" value="DUF190"/>
    <property type="match status" value="1"/>
</dbReference>
<dbReference type="InterPro" id="IPR011322">
    <property type="entry name" value="N-reg_PII-like_a/b"/>
</dbReference>
<dbReference type="InterPro" id="IPR015867">
    <property type="entry name" value="N-reg_PII/ATP_PRibTrfase_C"/>
</dbReference>
<dbReference type="InterPro" id="IPR003793">
    <property type="entry name" value="UPF0166"/>
</dbReference>
<name>A0ABT9SID4_9FLAO</name>
<protein>
    <submittedName>
        <fullName evidence="2">PII-like signaling protein</fullName>
    </submittedName>
</protein>
<sequence>MIQVQIFIDADDLKGTQLVYEFILQFLIVQNIKGATVFRGRLGYGENQRLNRPNDLFSFDETPMMITFIDEEKKVKAVLSELRNQYKGGFIVTHQVEKW</sequence>
<dbReference type="PANTHER" id="PTHR35983:SF1">
    <property type="entry name" value="UPF0166 PROTEIN TM_0021"/>
    <property type="match status" value="1"/>
</dbReference>
<evidence type="ECO:0000313" key="3">
    <source>
        <dbReference type="Proteomes" id="UP001235513"/>
    </source>
</evidence>
<dbReference type="Proteomes" id="UP001235513">
    <property type="component" value="Unassembled WGS sequence"/>
</dbReference>
<dbReference type="RefSeq" id="WP_306841816.1">
    <property type="nucleotide sequence ID" value="NZ_JAUSRL010000002.1"/>
</dbReference>
<accession>A0ABT9SID4</accession>
<comment type="similarity">
    <text evidence="1">Belongs to the UPF0166 family.</text>
</comment>
<gene>
    <name evidence="2" type="ORF">J2T04_001073</name>
</gene>
<dbReference type="Gene3D" id="3.30.70.120">
    <property type="match status" value="1"/>
</dbReference>
<dbReference type="SUPFAM" id="SSF54913">
    <property type="entry name" value="GlnB-like"/>
    <property type="match status" value="1"/>
</dbReference>